<comment type="caution">
    <text evidence="5">The sequence shown here is derived from an EMBL/GenBank/DDBJ whole genome shotgun (WGS) entry which is preliminary data.</text>
</comment>
<proteinExistence type="predicted"/>
<dbReference type="RefSeq" id="WP_183970225.1">
    <property type="nucleotide sequence ID" value="NZ_BAABEW010000020.1"/>
</dbReference>
<keyword evidence="3" id="KW-0175">Coiled coil</keyword>
<dbReference type="SUPFAM" id="SSF55781">
    <property type="entry name" value="GAF domain-like"/>
    <property type="match status" value="1"/>
</dbReference>
<dbReference type="GO" id="GO:0043709">
    <property type="term" value="P:cell adhesion involved in single-species biofilm formation"/>
    <property type="evidence" value="ECO:0007669"/>
    <property type="project" value="TreeGrafter"/>
</dbReference>
<dbReference type="PANTHER" id="PTHR45138:SF9">
    <property type="entry name" value="DIGUANYLATE CYCLASE DGCM-RELATED"/>
    <property type="match status" value="1"/>
</dbReference>
<dbReference type="PANTHER" id="PTHR45138">
    <property type="entry name" value="REGULATORY COMPONENTS OF SENSORY TRANSDUCTION SYSTEM"/>
    <property type="match status" value="1"/>
</dbReference>
<evidence type="ECO:0000313" key="6">
    <source>
        <dbReference type="Proteomes" id="UP000532440"/>
    </source>
</evidence>
<dbReference type="FunFam" id="3.30.70.270:FF:000001">
    <property type="entry name" value="Diguanylate cyclase domain protein"/>
    <property type="match status" value="1"/>
</dbReference>
<evidence type="ECO:0000256" key="1">
    <source>
        <dbReference type="ARBA" id="ARBA00012528"/>
    </source>
</evidence>
<evidence type="ECO:0000256" key="3">
    <source>
        <dbReference type="SAM" id="Coils"/>
    </source>
</evidence>
<evidence type="ECO:0000256" key="2">
    <source>
        <dbReference type="ARBA" id="ARBA00034247"/>
    </source>
</evidence>
<keyword evidence="6" id="KW-1185">Reference proteome</keyword>
<dbReference type="GO" id="GO:1902201">
    <property type="term" value="P:negative regulation of bacterial-type flagellum-dependent cell motility"/>
    <property type="evidence" value="ECO:0007669"/>
    <property type="project" value="TreeGrafter"/>
</dbReference>
<dbReference type="GO" id="GO:0052621">
    <property type="term" value="F:diguanylate cyclase activity"/>
    <property type="evidence" value="ECO:0007669"/>
    <property type="project" value="UniProtKB-EC"/>
</dbReference>
<dbReference type="InterPro" id="IPR000160">
    <property type="entry name" value="GGDEF_dom"/>
</dbReference>
<dbReference type="Gene3D" id="3.30.450.40">
    <property type="match status" value="1"/>
</dbReference>
<evidence type="ECO:0000313" key="5">
    <source>
        <dbReference type="EMBL" id="MBB5273519.1"/>
    </source>
</evidence>
<dbReference type="PROSITE" id="PS50887">
    <property type="entry name" value="GGDEF"/>
    <property type="match status" value="1"/>
</dbReference>
<dbReference type="SMART" id="SM00065">
    <property type="entry name" value="GAF"/>
    <property type="match status" value="1"/>
</dbReference>
<organism evidence="5 6">
    <name type="scientific">Quisquiliibacterium transsilvanicum</name>
    <dbReference type="NCBI Taxonomy" id="1549638"/>
    <lineage>
        <taxon>Bacteria</taxon>
        <taxon>Pseudomonadati</taxon>
        <taxon>Pseudomonadota</taxon>
        <taxon>Betaproteobacteria</taxon>
        <taxon>Burkholderiales</taxon>
        <taxon>Burkholderiaceae</taxon>
        <taxon>Quisquiliibacterium</taxon>
    </lineage>
</organism>
<accession>A0A7W8HK32</accession>
<dbReference type="SUPFAM" id="SSF55073">
    <property type="entry name" value="Nucleotide cyclase"/>
    <property type="match status" value="1"/>
</dbReference>
<dbReference type="InterPro" id="IPR043128">
    <property type="entry name" value="Rev_trsase/Diguanyl_cyclase"/>
</dbReference>
<dbReference type="InterPro" id="IPR003018">
    <property type="entry name" value="GAF"/>
</dbReference>
<dbReference type="EC" id="2.7.7.65" evidence="1"/>
<dbReference type="InterPro" id="IPR029787">
    <property type="entry name" value="Nucleotide_cyclase"/>
</dbReference>
<dbReference type="SMART" id="SM00267">
    <property type="entry name" value="GGDEF"/>
    <property type="match status" value="1"/>
</dbReference>
<dbReference type="Gene3D" id="3.30.70.270">
    <property type="match status" value="1"/>
</dbReference>
<protein>
    <recommendedName>
        <fullName evidence="1">diguanylate cyclase</fullName>
        <ecNumber evidence="1">2.7.7.65</ecNumber>
    </recommendedName>
</protein>
<name>A0A7W8HK32_9BURK</name>
<dbReference type="NCBIfam" id="TIGR00254">
    <property type="entry name" value="GGDEF"/>
    <property type="match status" value="1"/>
</dbReference>
<comment type="catalytic activity">
    <reaction evidence="2">
        <text>2 GTP = 3',3'-c-di-GMP + 2 diphosphate</text>
        <dbReference type="Rhea" id="RHEA:24898"/>
        <dbReference type="ChEBI" id="CHEBI:33019"/>
        <dbReference type="ChEBI" id="CHEBI:37565"/>
        <dbReference type="ChEBI" id="CHEBI:58805"/>
        <dbReference type="EC" id="2.7.7.65"/>
    </reaction>
</comment>
<dbReference type="InterPro" id="IPR029016">
    <property type="entry name" value="GAF-like_dom_sf"/>
</dbReference>
<dbReference type="Pfam" id="PF13185">
    <property type="entry name" value="GAF_2"/>
    <property type="match status" value="1"/>
</dbReference>
<feature type="domain" description="GGDEF" evidence="4">
    <location>
        <begin position="432"/>
        <end position="564"/>
    </location>
</feature>
<feature type="coiled-coil region" evidence="3">
    <location>
        <begin position="188"/>
        <end position="236"/>
    </location>
</feature>
<reference evidence="5 6" key="1">
    <citation type="submission" date="2020-08" db="EMBL/GenBank/DDBJ databases">
        <title>Genomic Encyclopedia of Type Strains, Phase IV (KMG-IV): sequencing the most valuable type-strain genomes for metagenomic binning, comparative biology and taxonomic classification.</title>
        <authorList>
            <person name="Goeker M."/>
        </authorList>
    </citation>
    <scope>NUCLEOTIDE SEQUENCE [LARGE SCALE GENOMIC DNA]</scope>
    <source>
        <strain evidence="5 6">DSM 29781</strain>
    </source>
</reference>
<dbReference type="InterPro" id="IPR050469">
    <property type="entry name" value="Diguanylate_Cyclase"/>
</dbReference>
<dbReference type="Proteomes" id="UP000532440">
    <property type="component" value="Unassembled WGS sequence"/>
</dbReference>
<dbReference type="GO" id="GO:0005886">
    <property type="term" value="C:plasma membrane"/>
    <property type="evidence" value="ECO:0007669"/>
    <property type="project" value="TreeGrafter"/>
</dbReference>
<gene>
    <name evidence="5" type="ORF">HNQ70_003549</name>
</gene>
<dbReference type="EMBL" id="JACHGB010000007">
    <property type="protein sequence ID" value="MBB5273519.1"/>
    <property type="molecule type" value="Genomic_DNA"/>
</dbReference>
<dbReference type="Pfam" id="PF00990">
    <property type="entry name" value="GGDEF"/>
    <property type="match status" value="1"/>
</dbReference>
<dbReference type="AlphaFoldDB" id="A0A7W8HK32"/>
<evidence type="ECO:0000259" key="4">
    <source>
        <dbReference type="PROSITE" id="PS50887"/>
    </source>
</evidence>
<dbReference type="CDD" id="cd01949">
    <property type="entry name" value="GGDEF"/>
    <property type="match status" value="1"/>
</dbReference>
<sequence>MKQTPYDVPASSTLALLETQEMLAAIGRIQAQLLTGNDSQAAFDALLGELLRVSGSAIGFIGEVRHDEHDAPWLRIHTISDVAWDEPSRARMQGRSGGGMEFRRLDTLIGTVLRSAQVAIANDPARDPRSGGLPDGHPQIASFLGIPFVHREQLIGVVGLANRPGGYTQDVVDLLQPMVETVRTVVVAHRAERSRARAEAAVVRLNRSLQANVAKLERINQLNRALSQLRDRLQASPSVAALCAVAEAFSGTLLGGLGGCVALCEAQGASAGNAAPDGGPGPDRADAQSGGLSVVHCWGDAPPAQGCEGAEVRPAIDPESRLLSAPLVAQGDRIGVLRVRLPAPPAAAAGDDAEAAGAAADAQAGAGVGSDAERLRLAGILAMHLSMAISNVRMRDTLRAQAIRDPLTGLYNRRHMDEVFEREVRRALRSGEALAVFMVDIDRFKRINDGFGHEAGDLVIRTLAHCLAGTIRHEDYAFRFGGEEFLLLMPGVDAAAMPARARAVLAAVRRLSICWEGRPLGDVTVSIGAAALPAHGSTPAELLRAADEAMYRAKQGGRDRAVCA</sequence>